<keyword evidence="2" id="KW-1185">Reference proteome</keyword>
<dbReference type="EMBL" id="JAMDGZ010000066">
    <property type="protein sequence ID" value="MDD1016874.1"/>
    <property type="molecule type" value="Genomic_DNA"/>
</dbReference>
<dbReference type="RefSeq" id="WP_273895489.1">
    <property type="nucleotide sequence ID" value="NZ_JAMDGP010000071.1"/>
</dbReference>
<organism evidence="1 2">
    <name type="scientific">Pseudomonas rubra</name>
    <dbReference type="NCBI Taxonomy" id="2942627"/>
    <lineage>
        <taxon>Bacteria</taxon>
        <taxon>Pseudomonadati</taxon>
        <taxon>Pseudomonadota</taxon>
        <taxon>Gammaproteobacteria</taxon>
        <taxon>Pseudomonadales</taxon>
        <taxon>Pseudomonadaceae</taxon>
        <taxon>Pseudomonas</taxon>
    </lineage>
</organism>
<evidence type="ECO:0000313" key="1">
    <source>
        <dbReference type="EMBL" id="MDD1016874.1"/>
    </source>
</evidence>
<dbReference type="Proteomes" id="UP001148184">
    <property type="component" value="Unassembled WGS sequence"/>
</dbReference>
<evidence type="ECO:0000313" key="2">
    <source>
        <dbReference type="Proteomes" id="UP001148184"/>
    </source>
</evidence>
<protein>
    <submittedName>
        <fullName evidence="1">Uncharacterized protein</fullName>
    </submittedName>
</protein>
<sequence>MHLKDQGFKFCISPDKKQGQWLHPTVFNVLHPDWTDVTEWPTEQLVTYLMPVPEQQELFAA</sequence>
<proteinExistence type="predicted"/>
<comment type="caution">
    <text evidence="1">The sequence shown here is derived from an EMBL/GenBank/DDBJ whole genome shotgun (WGS) entry which is preliminary data.</text>
</comment>
<name>A0ABT5PEX3_9PSED</name>
<accession>A0ABT5PEX3</accession>
<reference evidence="1 2" key="1">
    <citation type="submission" date="2022-05" db="EMBL/GenBank/DDBJ databases">
        <title>Novel Pseudomonas spp. Isolated from a Rainbow Trout Aquaculture Facility.</title>
        <authorList>
            <person name="Testerman T."/>
            <person name="Graf J."/>
        </authorList>
    </citation>
    <scope>NUCLEOTIDE SEQUENCE [LARGE SCALE GENOMIC DNA]</scope>
    <source>
        <strain evidence="1 2">ID1025</strain>
    </source>
</reference>
<gene>
    <name evidence="1" type="ORF">M5G17_24710</name>
</gene>